<dbReference type="EMBL" id="JARIHO010000018">
    <property type="protein sequence ID" value="KAJ7347703.1"/>
    <property type="molecule type" value="Genomic_DNA"/>
</dbReference>
<reference evidence="2" key="1">
    <citation type="submission" date="2023-03" db="EMBL/GenBank/DDBJ databases">
        <title>Massive genome expansion in bonnet fungi (Mycena s.s.) driven by repeated elements and novel gene families across ecological guilds.</title>
        <authorList>
            <consortium name="Lawrence Berkeley National Laboratory"/>
            <person name="Harder C.B."/>
            <person name="Miyauchi S."/>
            <person name="Viragh M."/>
            <person name="Kuo A."/>
            <person name="Thoen E."/>
            <person name="Andreopoulos B."/>
            <person name="Lu D."/>
            <person name="Skrede I."/>
            <person name="Drula E."/>
            <person name="Henrissat B."/>
            <person name="Morin E."/>
            <person name="Kohler A."/>
            <person name="Barry K."/>
            <person name="LaButti K."/>
            <person name="Morin E."/>
            <person name="Salamov A."/>
            <person name="Lipzen A."/>
            <person name="Mereny Z."/>
            <person name="Hegedus B."/>
            <person name="Baldrian P."/>
            <person name="Stursova M."/>
            <person name="Weitz H."/>
            <person name="Taylor A."/>
            <person name="Grigoriev I.V."/>
            <person name="Nagy L.G."/>
            <person name="Martin F."/>
            <person name="Kauserud H."/>
        </authorList>
    </citation>
    <scope>NUCLEOTIDE SEQUENCE</scope>
    <source>
        <strain evidence="2">CBHHK002</strain>
    </source>
</reference>
<accession>A0AAD7ET09</accession>
<sequence length="146" mass="15798">MNAKHGVGRLPQKHCDRDRLPPQPRARSAHRAPTLAWGVPRIEVAATATAGTPRRRGPPARTRRVRDTLAAGGGCAAPWIGTVYLTTLYGSGPLRIRICKPEFRSSYGTVQRVYTVASPGALLGEVTHKLVVILFIVVQGCKIDDP</sequence>
<protein>
    <submittedName>
        <fullName evidence="2">Uncharacterized protein</fullName>
    </submittedName>
</protein>
<dbReference type="Proteomes" id="UP001218218">
    <property type="component" value="Unassembled WGS sequence"/>
</dbReference>
<evidence type="ECO:0000256" key="1">
    <source>
        <dbReference type="SAM" id="MobiDB-lite"/>
    </source>
</evidence>
<keyword evidence="3" id="KW-1185">Reference proteome</keyword>
<proteinExistence type="predicted"/>
<feature type="region of interest" description="Disordered" evidence="1">
    <location>
        <begin position="1"/>
        <end position="32"/>
    </location>
</feature>
<name>A0AAD7ET09_9AGAR</name>
<organism evidence="2 3">
    <name type="scientific">Mycena albidolilacea</name>
    <dbReference type="NCBI Taxonomy" id="1033008"/>
    <lineage>
        <taxon>Eukaryota</taxon>
        <taxon>Fungi</taxon>
        <taxon>Dikarya</taxon>
        <taxon>Basidiomycota</taxon>
        <taxon>Agaricomycotina</taxon>
        <taxon>Agaricomycetes</taxon>
        <taxon>Agaricomycetidae</taxon>
        <taxon>Agaricales</taxon>
        <taxon>Marasmiineae</taxon>
        <taxon>Mycenaceae</taxon>
        <taxon>Mycena</taxon>
    </lineage>
</organism>
<evidence type="ECO:0000313" key="3">
    <source>
        <dbReference type="Proteomes" id="UP001218218"/>
    </source>
</evidence>
<comment type="caution">
    <text evidence="2">The sequence shown here is derived from an EMBL/GenBank/DDBJ whole genome shotgun (WGS) entry which is preliminary data.</text>
</comment>
<evidence type="ECO:0000313" key="2">
    <source>
        <dbReference type="EMBL" id="KAJ7347703.1"/>
    </source>
</evidence>
<gene>
    <name evidence="2" type="ORF">DFH08DRAFT_936549</name>
</gene>
<dbReference type="AlphaFoldDB" id="A0AAD7ET09"/>